<evidence type="ECO:0000313" key="1">
    <source>
        <dbReference type="EMBL" id="KAI3757604.1"/>
    </source>
</evidence>
<reference evidence="2" key="1">
    <citation type="journal article" date="2022" name="Mol. Ecol. Resour.">
        <title>The genomes of chicory, endive, great burdock and yacon provide insights into Asteraceae palaeo-polyploidization history and plant inulin production.</title>
        <authorList>
            <person name="Fan W."/>
            <person name="Wang S."/>
            <person name="Wang H."/>
            <person name="Wang A."/>
            <person name="Jiang F."/>
            <person name="Liu H."/>
            <person name="Zhao H."/>
            <person name="Xu D."/>
            <person name="Zhang Y."/>
        </authorList>
    </citation>
    <scope>NUCLEOTIDE SEQUENCE [LARGE SCALE GENOMIC DNA]</scope>
    <source>
        <strain evidence="2">cv. Niubang</strain>
    </source>
</reference>
<dbReference type="Proteomes" id="UP001055879">
    <property type="component" value="Linkage Group LG02"/>
</dbReference>
<accession>A0ACB9EF83</accession>
<reference evidence="1 2" key="2">
    <citation type="journal article" date="2022" name="Mol. Ecol. Resour.">
        <title>The genomes of chicory, endive, great burdock and yacon provide insights into Asteraceae paleo-polyploidization history and plant inulin production.</title>
        <authorList>
            <person name="Fan W."/>
            <person name="Wang S."/>
            <person name="Wang H."/>
            <person name="Wang A."/>
            <person name="Jiang F."/>
            <person name="Liu H."/>
            <person name="Zhao H."/>
            <person name="Xu D."/>
            <person name="Zhang Y."/>
        </authorList>
    </citation>
    <scope>NUCLEOTIDE SEQUENCE [LARGE SCALE GENOMIC DNA]</scope>
    <source>
        <strain evidence="2">cv. Niubang</strain>
    </source>
</reference>
<comment type="caution">
    <text evidence="1">The sequence shown here is derived from an EMBL/GenBank/DDBJ whole genome shotgun (WGS) entry which is preliminary data.</text>
</comment>
<dbReference type="EMBL" id="CM042048">
    <property type="protein sequence ID" value="KAI3757604.1"/>
    <property type="molecule type" value="Genomic_DNA"/>
</dbReference>
<organism evidence="1 2">
    <name type="scientific">Arctium lappa</name>
    <name type="common">Greater burdock</name>
    <name type="synonym">Lappa major</name>
    <dbReference type="NCBI Taxonomy" id="4217"/>
    <lineage>
        <taxon>Eukaryota</taxon>
        <taxon>Viridiplantae</taxon>
        <taxon>Streptophyta</taxon>
        <taxon>Embryophyta</taxon>
        <taxon>Tracheophyta</taxon>
        <taxon>Spermatophyta</taxon>
        <taxon>Magnoliopsida</taxon>
        <taxon>eudicotyledons</taxon>
        <taxon>Gunneridae</taxon>
        <taxon>Pentapetalae</taxon>
        <taxon>asterids</taxon>
        <taxon>campanulids</taxon>
        <taxon>Asterales</taxon>
        <taxon>Asteraceae</taxon>
        <taxon>Carduoideae</taxon>
        <taxon>Cardueae</taxon>
        <taxon>Arctiinae</taxon>
        <taxon>Arctium</taxon>
    </lineage>
</organism>
<evidence type="ECO:0000313" key="2">
    <source>
        <dbReference type="Proteomes" id="UP001055879"/>
    </source>
</evidence>
<name>A0ACB9EF83_ARCLA</name>
<gene>
    <name evidence="1" type="ORF">L6452_05146</name>
</gene>
<protein>
    <submittedName>
        <fullName evidence="1">Uncharacterized protein</fullName>
    </submittedName>
</protein>
<sequence length="102" mass="11718">MWVVTMVEAVDMEVNSAIGRFSPVNFYNRSSHTRKASWESDDDEEEDPNRKKQKMMIMEEENALISCKVCNVVCNSHMAFTSHLANHEHSAMAIKQVKVEVE</sequence>
<proteinExistence type="predicted"/>
<keyword evidence="2" id="KW-1185">Reference proteome</keyword>